<gene>
    <name evidence="6" type="ORF">SAMN04487771_10444</name>
</gene>
<dbReference type="InterPro" id="IPR028082">
    <property type="entry name" value="Peripla_BP_I"/>
</dbReference>
<proteinExistence type="inferred from homology"/>
<dbReference type="EMBL" id="FOIL01000044">
    <property type="protein sequence ID" value="SET78889.1"/>
    <property type="molecule type" value="Genomic_DNA"/>
</dbReference>
<comment type="subcellular location">
    <subcellularLocation>
        <location evidence="1">Cell envelope</location>
    </subcellularLocation>
</comment>
<evidence type="ECO:0000256" key="2">
    <source>
        <dbReference type="ARBA" id="ARBA00007639"/>
    </source>
</evidence>
<dbReference type="CDD" id="cd01536">
    <property type="entry name" value="PBP1_ABC_sugar_binding-like"/>
    <property type="match status" value="1"/>
</dbReference>
<dbReference type="STRING" id="1526.SAMN02910262_01910"/>
<name>A0A1I0H5R4_9FIRM</name>
<dbReference type="SUPFAM" id="SSF53822">
    <property type="entry name" value="Periplasmic binding protein-like I"/>
    <property type="match status" value="1"/>
</dbReference>
<feature type="chain" id="PRO_5039141706" evidence="4">
    <location>
        <begin position="32"/>
        <end position="374"/>
    </location>
</feature>
<dbReference type="GO" id="GO:0030246">
    <property type="term" value="F:carbohydrate binding"/>
    <property type="evidence" value="ECO:0007669"/>
    <property type="project" value="UniProtKB-ARBA"/>
</dbReference>
<dbReference type="PANTHER" id="PTHR46847:SF1">
    <property type="entry name" value="D-ALLOSE-BINDING PERIPLASMIC PROTEIN-RELATED"/>
    <property type="match status" value="1"/>
</dbReference>
<dbReference type="Proteomes" id="UP000199820">
    <property type="component" value="Unassembled WGS sequence"/>
</dbReference>
<dbReference type="PROSITE" id="PS51257">
    <property type="entry name" value="PROKAR_LIPOPROTEIN"/>
    <property type="match status" value="1"/>
</dbReference>
<organism evidence="6 7">
    <name type="scientific">[Clostridium] aminophilum</name>
    <dbReference type="NCBI Taxonomy" id="1526"/>
    <lineage>
        <taxon>Bacteria</taxon>
        <taxon>Bacillati</taxon>
        <taxon>Bacillota</taxon>
        <taxon>Clostridia</taxon>
        <taxon>Lachnospirales</taxon>
        <taxon>Lachnospiraceae</taxon>
    </lineage>
</organism>
<feature type="signal peptide" evidence="4">
    <location>
        <begin position="1"/>
        <end position="31"/>
    </location>
</feature>
<evidence type="ECO:0000256" key="4">
    <source>
        <dbReference type="SAM" id="SignalP"/>
    </source>
</evidence>
<dbReference type="AlphaFoldDB" id="A0A1I0H5R4"/>
<protein>
    <submittedName>
        <fullName evidence="6">Ribose transport system substrate-binding protein</fullName>
    </submittedName>
</protein>
<dbReference type="RefSeq" id="WP_074650101.1">
    <property type="nucleotide sequence ID" value="NZ_FOIL01000044.1"/>
</dbReference>
<dbReference type="GO" id="GO:0030313">
    <property type="term" value="C:cell envelope"/>
    <property type="evidence" value="ECO:0007669"/>
    <property type="project" value="UniProtKB-SubCell"/>
</dbReference>
<comment type="similarity">
    <text evidence="2">Belongs to the bacterial solute-binding protein 2 family.</text>
</comment>
<keyword evidence="7" id="KW-1185">Reference proteome</keyword>
<accession>A0A1I0H5R4</accession>
<evidence type="ECO:0000256" key="3">
    <source>
        <dbReference type="ARBA" id="ARBA00022729"/>
    </source>
</evidence>
<dbReference type="Gene3D" id="3.40.50.2300">
    <property type="match status" value="2"/>
</dbReference>
<dbReference type="PANTHER" id="PTHR46847">
    <property type="entry name" value="D-ALLOSE-BINDING PERIPLASMIC PROTEIN-RELATED"/>
    <property type="match status" value="1"/>
</dbReference>
<evidence type="ECO:0000313" key="7">
    <source>
        <dbReference type="Proteomes" id="UP000199820"/>
    </source>
</evidence>
<sequence>MARTRLICKAAVLLGAAALLTGAGCSAPSGAEKNEGAGASAAAAAGNGTAAESGASAEMQTPGDGKVRPLSIDVVLKTNSSEYWGYVQVGCLAYAKEHPEVSISVKGASAETAMEEQENIVRTDLMEDRFDAYVIAPLNPAEIAELLKMTDRPVIALDTPIDSDQVAAFCGTDNHQASGAGAREAVKMARERGWKELRAINIAGVEGDRVSELRAQGYRESIEAEGGTFLAEETVYAESSPKTAAAAMRDIIQRHPEGIALIVCNNDDMATAALAECLKVPAYRETVVLGFDGIGSACERLLQNSNYENYVTVAQNPYEMGYMAVEAAVNALNGRAIRQSSNIVDGRPFIDSGYNVITRKNAYGRMEMLQKFWE</sequence>
<keyword evidence="3 4" id="KW-0732">Signal</keyword>
<reference evidence="6 7" key="1">
    <citation type="submission" date="2016-10" db="EMBL/GenBank/DDBJ databases">
        <authorList>
            <person name="de Groot N.N."/>
        </authorList>
    </citation>
    <scope>NUCLEOTIDE SEQUENCE [LARGE SCALE GENOMIC DNA]</scope>
    <source>
        <strain evidence="6 7">KH1P1</strain>
    </source>
</reference>
<evidence type="ECO:0000259" key="5">
    <source>
        <dbReference type="Pfam" id="PF13407"/>
    </source>
</evidence>
<evidence type="ECO:0000256" key="1">
    <source>
        <dbReference type="ARBA" id="ARBA00004196"/>
    </source>
</evidence>
<feature type="domain" description="Periplasmic binding protein" evidence="5">
    <location>
        <begin position="72"/>
        <end position="335"/>
    </location>
</feature>
<dbReference type="Pfam" id="PF13407">
    <property type="entry name" value="Peripla_BP_4"/>
    <property type="match status" value="1"/>
</dbReference>
<evidence type="ECO:0000313" key="6">
    <source>
        <dbReference type="EMBL" id="SET78889.1"/>
    </source>
</evidence>
<dbReference type="InterPro" id="IPR025997">
    <property type="entry name" value="SBP_2_dom"/>
</dbReference>